<dbReference type="EMBL" id="JALKII010000006">
    <property type="protein sequence ID" value="MCK0538011.1"/>
    <property type="molecule type" value="Genomic_DNA"/>
</dbReference>
<reference evidence="2" key="1">
    <citation type="submission" date="2022-04" db="EMBL/GenBank/DDBJ databases">
        <title>Alcanivorax sp. CY1518 draft genome sequence.</title>
        <authorList>
            <person name="Zhao G."/>
            <person name="An M."/>
        </authorList>
    </citation>
    <scope>NUCLEOTIDE SEQUENCE</scope>
    <source>
        <strain evidence="2">CY1518</strain>
    </source>
</reference>
<evidence type="ECO:0000313" key="2">
    <source>
        <dbReference type="EMBL" id="MCK0538011.1"/>
    </source>
</evidence>
<feature type="signal peptide" evidence="1">
    <location>
        <begin position="1"/>
        <end position="20"/>
    </location>
</feature>
<proteinExistence type="predicted"/>
<dbReference type="RefSeq" id="WP_246952204.1">
    <property type="nucleotide sequence ID" value="NZ_JALKII010000006.1"/>
</dbReference>
<name>A0ABT0E840_9GAMM</name>
<dbReference type="Pfam" id="PF13146">
    <property type="entry name" value="TRL"/>
    <property type="match status" value="1"/>
</dbReference>
<feature type="chain" id="PRO_5046978528" evidence="1">
    <location>
        <begin position="21"/>
        <end position="104"/>
    </location>
</feature>
<dbReference type="Proteomes" id="UP001165524">
    <property type="component" value="Unassembled WGS sequence"/>
</dbReference>
<evidence type="ECO:0000256" key="1">
    <source>
        <dbReference type="SAM" id="SignalP"/>
    </source>
</evidence>
<dbReference type="InterPro" id="IPR025113">
    <property type="entry name" value="TRL-like"/>
</dbReference>
<organism evidence="2 3">
    <name type="scientific">Alcanivorax quisquiliarum</name>
    <dbReference type="NCBI Taxonomy" id="2933565"/>
    <lineage>
        <taxon>Bacteria</taxon>
        <taxon>Pseudomonadati</taxon>
        <taxon>Pseudomonadota</taxon>
        <taxon>Gammaproteobacteria</taxon>
        <taxon>Oceanospirillales</taxon>
        <taxon>Alcanivoracaceae</taxon>
        <taxon>Alcanivorax</taxon>
    </lineage>
</organism>
<comment type="caution">
    <text evidence="2">The sequence shown here is derived from an EMBL/GenBank/DDBJ whole genome shotgun (WGS) entry which is preliminary data.</text>
</comment>
<gene>
    <name evidence="2" type="ORF">MU846_09840</name>
</gene>
<dbReference type="PROSITE" id="PS51257">
    <property type="entry name" value="PROKAR_LIPOPROTEIN"/>
    <property type="match status" value="1"/>
</dbReference>
<evidence type="ECO:0000313" key="3">
    <source>
        <dbReference type="Proteomes" id="UP001165524"/>
    </source>
</evidence>
<keyword evidence="1" id="KW-0732">Signal</keyword>
<sequence>MRNVGIIVLMACAVTLSGCAVHPFQSGLLFSQQKMPLDTPNQSTSCAKKGTGSSTNLLGLVAFGDASVASAKAEAGIRRVDSVDIAHTGLLGLVGVTSVEVCGE</sequence>
<accession>A0ABT0E840</accession>
<keyword evidence="3" id="KW-1185">Reference proteome</keyword>
<protein>
    <submittedName>
        <fullName evidence="2">TRL-like family protein</fullName>
    </submittedName>
</protein>